<dbReference type="InterPro" id="IPR008920">
    <property type="entry name" value="TF_FadR/GntR_C"/>
</dbReference>
<evidence type="ECO:0000313" key="6">
    <source>
        <dbReference type="Proteomes" id="UP000051176"/>
    </source>
</evidence>
<proteinExistence type="predicted"/>
<dbReference type="EMBL" id="AZCZ01000019">
    <property type="protein sequence ID" value="KRK36539.1"/>
    <property type="molecule type" value="Genomic_DNA"/>
</dbReference>
<dbReference type="STRING" id="357278.IV61_GL000713"/>
<keyword evidence="1" id="KW-0805">Transcription regulation</keyword>
<dbReference type="GeneID" id="97415803"/>
<dbReference type="InterPro" id="IPR011711">
    <property type="entry name" value="GntR_C"/>
</dbReference>
<dbReference type="InterPro" id="IPR036390">
    <property type="entry name" value="WH_DNA-bd_sf"/>
</dbReference>
<dbReference type="InterPro" id="IPR036388">
    <property type="entry name" value="WH-like_DNA-bd_sf"/>
</dbReference>
<dbReference type="SMART" id="SM00345">
    <property type="entry name" value="HTH_GNTR"/>
    <property type="match status" value="1"/>
</dbReference>
<gene>
    <name evidence="5" type="ORF">FD07_GL000670</name>
</gene>
<evidence type="ECO:0000256" key="1">
    <source>
        <dbReference type="ARBA" id="ARBA00023015"/>
    </source>
</evidence>
<evidence type="ECO:0000259" key="4">
    <source>
        <dbReference type="PROSITE" id="PS50949"/>
    </source>
</evidence>
<dbReference type="PANTHER" id="PTHR43537:SF6">
    <property type="entry name" value="HTH-TYPE TRANSCRIPTIONAL REPRESSOR RSPR"/>
    <property type="match status" value="1"/>
</dbReference>
<dbReference type="SUPFAM" id="SSF46785">
    <property type="entry name" value="Winged helix' DNA-binding domain"/>
    <property type="match status" value="1"/>
</dbReference>
<dbReference type="AlphaFoldDB" id="A0A0R1GR41"/>
<dbReference type="Gene3D" id="1.20.120.530">
    <property type="entry name" value="GntR ligand-binding domain-like"/>
    <property type="match status" value="1"/>
</dbReference>
<name>A0A0R1GR41_9LACO</name>
<dbReference type="GO" id="GO:0003677">
    <property type="term" value="F:DNA binding"/>
    <property type="evidence" value="ECO:0007669"/>
    <property type="project" value="UniProtKB-KW"/>
</dbReference>
<reference evidence="5 6" key="1">
    <citation type="journal article" date="2015" name="Genome Announc.">
        <title>Expanding the biotechnology potential of lactobacilli through comparative genomics of 213 strains and associated genera.</title>
        <authorList>
            <person name="Sun Z."/>
            <person name="Harris H.M."/>
            <person name="McCann A."/>
            <person name="Guo C."/>
            <person name="Argimon S."/>
            <person name="Zhang W."/>
            <person name="Yang X."/>
            <person name="Jeffery I.B."/>
            <person name="Cooney J.C."/>
            <person name="Kagawa T.F."/>
            <person name="Liu W."/>
            <person name="Song Y."/>
            <person name="Salvetti E."/>
            <person name="Wrobel A."/>
            <person name="Rasinkangas P."/>
            <person name="Parkhill J."/>
            <person name="Rea M.C."/>
            <person name="O'Sullivan O."/>
            <person name="Ritari J."/>
            <person name="Douillard F.P."/>
            <person name="Paul Ross R."/>
            <person name="Yang R."/>
            <person name="Briner A.E."/>
            <person name="Felis G.E."/>
            <person name="de Vos W.M."/>
            <person name="Barrangou R."/>
            <person name="Klaenhammer T.R."/>
            <person name="Caufield P.W."/>
            <person name="Cui Y."/>
            <person name="Zhang H."/>
            <person name="O'Toole P.W."/>
        </authorList>
    </citation>
    <scope>NUCLEOTIDE SEQUENCE [LARGE SCALE GENOMIC DNA]</scope>
    <source>
        <strain evidence="5 6">ATCC 53295</strain>
    </source>
</reference>
<sequence>MQQMTKNMRNEAYSELRYRIMHNKFIPGQKISEKTISEELGIGRTPVREAIIRIERDGLIDVIPQSGTYISQIDMEKAKDARFVRQNVEVEIMLEATAKMTEAAYREQKVNLREQAVAIQKEDPDTFFDLDEAFHHRFYTIADRDNIWDWLQTVNMQLNRFRWIRLKVNGLNWQTILQQHESLLDVVYRRDLEDVRFQTTAHLRLMLQERKYLLDKFPGYFMNVSPSDKTDLDI</sequence>
<dbReference type="SUPFAM" id="SSF48008">
    <property type="entry name" value="GntR ligand-binding domain-like"/>
    <property type="match status" value="1"/>
</dbReference>
<evidence type="ECO:0000256" key="2">
    <source>
        <dbReference type="ARBA" id="ARBA00023125"/>
    </source>
</evidence>
<dbReference type="SMART" id="SM00895">
    <property type="entry name" value="FCD"/>
    <property type="match status" value="1"/>
</dbReference>
<keyword evidence="2" id="KW-0238">DNA-binding</keyword>
<dbReference type="GO" id="GO:0003700">
    <property type="term" value="F:DNA-binding transcription factor activity"/>
    <property type="evidence" value="ECO:0007669"/>
    <property type="project" value="InterPro"/>
</dbReference>
<dbReference type="Proteomes" id="UP000051176">
    <property type="component" value="Unassembled WGS sequence"/>
</dbReference>
<dbReference type="RefSeq" id="WP_020089510.1">
    <property type="nucleotide sequence ID" value="NZ_AZCZ01000019.1"/>
</dbReference>
<dbReference type="Gene3D" id="1.10.10.10">
    <property type="entry name" value="Winged helix-like DNA-binding domain superfamily/Winged helix DNA-binding domain"/>
    <property type="match status" value="1"/>
</dbReference>
<dbReference type="CDD" id="cd07377">
    <property type="entry name" value="WHTH_GntR"/>
    <property type="match status" value="1"/>
</dbReference>
<dbReference type="eggNOG" id="COG1802">
    <property type="taxonomic scope" value="Bacteria"/>
</dbReference>
<keyword evidence="3" id="KW-0804">Transcription</keyword>
<keyword evidence="6" id="KW-1185">Reference proteome</keyword>
<evidence type="ECO:0000256" key="3">
    <source>
        <dbReference type="ARBA" id="ARBA00023163"/>
    </source>
</evidence>
<comment type="caution">
    <text evidence="5">The sequence shown here is derived from an EMBL/GenBank/DDBJ whole genome shotgun (WGS) entry which is preliminary data.</text>
</comment>
<dbReference type="PROSITE" id="PS50949">
    <property type="entry name" value="HTH_GNTR"/>
    <property type="match status" value="1"/>
</dbReference>
<dbReference type="Pfam" id="PF00392">
    <property type="entry name" value="GntR"/>
    <property type="match status" value="1"/>
</dbReference>
<organism evidence="5 6">
    <name type="scientific">Levilactobacillus parabrevis ATCC 53295</name>
    <dbReference type="NCBI Taxonomy" id="1267003"/>
    <lineage>
        <taxon>Bacteria</taxon>
        <taxon>Bacillati</taxon>
        <taxon>Bacillota</taxon>
        <taxon>Bacilli</taxon>
        <taxon>Lactobacillales</taxon>
        <taxon>Lactobacillaceae</taxon>
        <taxon>Levilactobacillus</taxon>
    </lineage>
</organism>
<protein>
    <submittedName>
        <fullName evidence="5">Transcriptional regulator</fullName>
    </submittedName>
</protein>
<dbReference type="Pfam" id="PF07729">
    <property type="entry name" value="FCD"/>
    <property type="match status" value="1"/>
</dbReference>
<dbReference type="InterPro" id="IPR000524">
    <property type="entry name" value="Tscrpt_reg_HTH_GntR"/>
</dbReference>
<dbReference type="PANTHER" id="PTHR43537">
    <property type="entry name" value="TRANSCRIPTIONAL REGULATOR, GNTR FAMILY"/>
    <property type="match status" value="1"/>
</dbReference>
<dbReference type="PATRIC" id="fig|1267003.4.peg.712"/>
<evidence type="ECO:0000313" key="5">
    <source>
        <dbReference type="EMBL" id="KRK36539.1"/>
    </source>
</evidence>
<feature type="domain" description="HTH gntR-type" evidence="4">
    <location>
        <begin position="6"/>
        <end position="73"/>
    </location>
</feature>
<accession>A0A0R1GR41</accession>
<dbReference type="PRINTS" id="PR00035">
    <property type="entry name" value="HTHGNTR"/>
</dbReference>